<keyword evidence="2 4" id="KW-0808">Transferase</keyword>
<gene>
    <name evidence="5" type="primary">glxK</name>
    <name evidence="5" type="ORF">MgSA37_02171</name>
</gene>
<protein>
    <submittedName>
        <fullName evidence="5">Glycerate kinase</fullName>
        <ecNumber evidence="5">2.7.1.31</ecNumber>
    </submittedName>
</protein>
<dbReference type="AlphaFoldDB" id="A0A0X8X1B5"/>
<reference evidence="5 6" key="1">
    <citation type="submission" date="2015-12" db="EMBL/GenBank/DDBJ databases">
        <title>Genome sequence of Mucilaginibacter gotjawali.</title>
        <authorList>
            <person name="Lee J.S."/>
            <person name="Lee K.C."/>
            <person name="Kim K.K."/>
            <person name="Lee B.W."/>
        </authorList>
    </citation>
    <scope>NUCLEOTIDE SEQUENCE [LARGE SCALE GENOMIC DNA]</scope>
    <source>
        <strain evidence="5 6">SA3-7</strain>
    </source>
</reference>
<evidence type="ECO:0000256" key="3">
    <source>
        <dbReference type="ARBA" id="ARBA00022777"/>
    </source>
</evidence>
<dbReference type="OrthoDB" id="9774290at2"/>
<dbReference type="EC" id="2.7.1.31" evidence="5"/>
<dbReference type="InterPro" id="IPR018197">
    <property type="entry name" value="Glycerate_kinase_RE-like"/>
</dbReference>
<comment type="similarity">
    <text evidence="1 4">Belongs to the glycerate kinase type-1 family.</text>
</comment>
<dbReference type="InterPro" id="IPR004381">
    <property type="entry name" value="Glycerate_kinase"/>
</dbReference>
<dbReference type="RefSeq" id="WP_096351781.1">
    <property type="nucleotide sequence ID" value="NZ_AP017313.1"/>
</dbReference>
<dbReference type="GO" id="GO:0031388">
    <property type="term" value="P:organic acid phosphorylation"/>
    <property type="evidence" value="ECO:0007669"/>
    <property type="project" value="UniProtKB-UniRule"/>
</dbReference>
<dbReference type="PANTHER" id="PTHR21599">
    <property type="entry name" value="GLYCERATE KINASE"/>
    <property type="match status" value="1"/>
</dbReference>
<evidence type="ECO:0000313" key="6">
    <source>
        <dbReference type="Proteomes" id="UP000218263"/>
    </source>
</evidence>
<keyword evidence="6" id="KW-1185">Reference proteome</keyword>
<accession>A0A0X8X1B5</accession>
<evidence type="ECO:0000256" key="1">
    <source>
        <dbReference type="ARBA" id="ARBA00006284"/>
    </source>
</evidence>
<dbReference type="EMBL" id="AP017313">
    <property type="protein sequence ID" value="BAU54000.1"/>
    <property type="molecule type" value="Genomic_DNA"/>
</dbReference>
<sequence>MHILIAPNAFKNSLSAEDAALAVKQGLQMSKLKCTVTCFPIADGGDGTGSLIIKQCKGKVIKKEVHHPFGTKIMSQFGLIDNGKTAVVEMADASGLRLLNKDELNPMLASSAGTGELISFALDEGVNKIIIAMGGSATVDGGCGILAALGARFFDRADNLLQPVPQGLANLARIDISQLDERVFDCEIIVLCDVNNKLLGPDGSAAIFGPQKGAGPEEVARLEKFLVNLDDITGKQAGKRLSAMKYGGTAGGAAAGLSAFLNAKLVNGIGYFLQVTGFDAVLKKSNLLITAEGSIDMQTLQGKGPFGVAELAKKNDIPVIGLAGLIPLTENIELNKYFDILLAIGNGAEDLPEALKHTRVNLVRTARVIGDLLSMKK</sequence>
<proteinExistence type="inferred from homology"/>
<evidence type="ECO:0000313" key="5">
    <source>
        <dbReference type="EMBL" id="BAU54000.1"/>
    </source>
</evidence>
<dbReference type="Proteomes" id="UP000218263">
    <property type="component" value="Chromosome"/>
</dbReference>
<dbReference type="PIRSF" id="PIRSF006078">
    <property type="entry name" value="GlxK"/>
    <property type="match status" value="1"/>
</dbReference>
<dbReference type="InterPro" id="IPR018193">
    <property type="entry name" value="Glyc_kinase_flavodox-like_fold"/>
</dbReference>
<keyword evidence="3 4" id="KW-0418">Kinase</keyword>
<evidence type="ECO:0000256" key="2">
    <source>
        <dbReference type="ARBA" id="ARBA00022679"/>
    </source>
</evidence>
<name>A0A0X8X1B5_9SPHI</name>
<dbReference type="Gene3D" id="3.40.50.10350">
    <property type="entry name" value="Glycerate kinase, domain 1"/>
    <property type="match status" value="1"/>
</dbReference>
<dbReference type="GO" id="GO:0008887">
    <property type="term" value="F:glycerate kinase activity"/>
    <property type="evidence" value="ECO:0007669"/>
    <property type="project" value="UniProtKB-UniRule"/>
</dbReference>
<dbReference type="NCBIfam" id="TIGR00045">
    <property type="entry name" value="glycerate kinase"/>
    <property type="match status" value="1"/>
</dbReference>
<dbReference type="SUPFAM" id="SSF110738">
    <property type="entry name" value="Glycerate kinase I"/>
    <property type="match status" value="1"/>
</dbReference>
<dbReference type="KEGG" id="mgot:MgSA37_02171"/>
<dbReference type="Gene3D" id="3.90.1510.10">
    <property type="entry name" value="Glycerate kinase, domain 2"/>
    <property type="match status" value="1"/>
</dbReference>
<organism evidence="5 6">
    <name type="scientific">Mucilaginibacter gotjawali</name>
    <dbReference type="NCBI Taxonomy" id="1550579"/>
    <lineage>
        <taxon>Bacteria</taxon>
        <taxon>Pseudomonadati</taxon>
        <taxon>Bacteroidota</taxon>
        <taxon>Sphingobacteriia</taxon>
        <taxon>Sphingobacteriales</taxon>
        <taxon>Sphingobacteriaceae</taxon>
        <taxon>Mucilaginibacter</taxon>
    </lineage>
</organism>
<dbReference type="PANTHER" id="PTHR21599:SF0">
    <property type="entry name" value="GLYCERATE KINASE"/>
    <property type="match status" value="1"/>
</dbReference>
<dbReference type="InterPro" id="IPR036129">
    <property type="entry name" value="Glycerate_kinase_sf"/>
</dbReference>
<dbReference type="Pfam" id="PF02595">
    <property type="entry name" value="Gly_kinase"/>
    <property type="match status" value="1"/>
</dbReference>
<evidence type="ECO:0000256" key="4">
    <source>
        <dbReference type="PIRNR" id="PIRNR006078"/>
    </source>
</evidence>